<feature type="signal peptide" evidence="1">
    <location>
        <begin position="1"/>
        <end position="20"/>
    </location>
</feature>
<evidence type="ECO:0000313" key="3">
    <source>
        <dbReference type="Proteomes" id="UP000828390"/>
    </source>
</evidence>
<comment type="caution">
    <text evidence="2">The sequence shown here is derived from an EMBL/GenBank/DDBJ whole genome shotgun (WGS) entry which is preliminary data.</text>
</comment>
<proteinExistence type="predicted"/>
<organism evidence="2 3">
    <name type="scientific">Dreissena polymorpha</name>
    <name type="common">Zebra mussel</name>
    <name type="synonym">Mytilus polymorpha</name>
    <dbReference type="NCBI Taxonomy" id="45954"/>
    <lineage>
        <taxon>Eukaryota</taxon>
        <taxon>Metazoa</taxon>
        <taxon>Spiralia</taxon>
        <taxon>Lophotrochozoa</taxon>
        <taxon>Mollusca</taxon>
        <taxon>Bivalvia</taxon>
        <taxon>Autobranchia</taxon>
        <taxon>Heteroconchia</taxon>
        <taxon>Euheterodonta</taxon>
        <taxon>Imparidentia</taxon>
        <taxon>Neoheterodontei</taxon>
        <taxon>Myida</taxon>
        <taxon>Dreissenoidea</taxon>
        <taxon>Dreissenidae</taxon>
        <taxon>Dreissena</taxon>
    </lineage>
</organism>
<dbReference type="AlphaFoldDB" id="A0A9D4LMX2"/>
<evidence type="ECO:0000313" key="2">
    <source>
        <dbReference type="EMBL" id="KAH3860502.1"/>
    </source>
</evidence>
<keyword evidence="3" id="KW-1185">Reference proteome</keyword>
<protein>
    <submittedName>
        <fullName evidence="2">Uncharacterized protein</fullName>
    </submittedName>
</protein>
<dbReference type="EMBL" id="JAIWYP010000002">
    <property type="protein sequence ID" value="KAH3860502.1"/>
    <property type="molecule type" value="Genomic_DNA"/>
</dbReference>
<reference evidence="2" key="2">
    <citation type="submission" date="2020-11" db="EMBL/GenBank/DDBJ databases">
        <authorList>
            <person name="McCartney M.A."/>
            <person name="Auch B."/>
            <person name="Kono T."/>
            <person name="Mallez S."/>
            <person name="Becker A."/>
            <person name="Gohl D.M."/>
            <person name="Silverstein K.A.T."/>
            <person name="Koren S."/>
            <person name="Bechman K.B."/>
            <person name="Herman A."/>
            <person name="Abrahante J.E."/>
            <person name="Garbe J."/>
        </authorList>
    </citation>
    <scope>NUCLEOTIDE SEQUENCE</scope>
    <source>
        <strain evidence="2">Duluth1</strain>
        <tissue evidence="2">Whole animal</tissue>
    </source>
</reference>
<reference evidence="2" key="1">
    <citation type="journal article" date="2019" name="bioRxiv">
        <title>The Genome of the Zebra Mussel, Dreissena polymorpha: A Resource for Invasive Species Research.</title>
        <authorList>
            <person name="McCartney M.A."/>
            <person name="Auch B."/>
            <person name="Kono T."/>
            <person name="Mallez S."/>
            <person name="Zhang Y."/>
            <person name="Obille A."/>
            <person name="Becker A."/>
            <person name="Abrahante J.E."/>
            <person name="Garbe J."/>
            <person name="Badalamenti J.P."/>
            <person name="Herman A."/>
            <person name="Mangelson H."/>
            <person name="Liachko I."/>
            <person name="Sullivan S."/>
            <person name="Sone E.D."/>
            <person name="Koren S."/>
            <person name="Silverstein K.A.T."/>
            <person name="Beckman K.B."/>
            <person name="Gohl D.M."/>
        </authorList>
    </citation>
    <scope>NUCLEOTIDE SEQUENCE</scope>
    <source>
        <strain evidence="2">Duluth1</strain>
        <tissue evidence="2">Whole animal</tissue>
    </source>
</reference>
<name>A0A9D4LMX2_DREPO</name>
<feature type="chain" id="PRO_5038542114" evidence="1">
    <location>
        <begin position="21"/>
        <end position="114"/>
    </location>
</feature>
<accession>A0A9D4LMX2</accession>
<evidence type="ECO:0000256" key="1">
    <source>
        <dbReference type="SAM" id="SignalP"/>
    </source>
</evidence>
<keyword evidence="1" id="KW-0732">Signal</keyword>
<sequence>MKLIITFGLVFFALFANVTAGDSKNCFCKVALAGEKRIIQDLGSIDRQTNWLSVPCSRMVNCPNLCDQAVKVWSCNNKDDCNSLSNGKKVIQHYKASVCYEGFGHDEMTCGVNC</sequence>
<gene>
    <name evidence="2" type="ORF">DPMN_023402</name>
</gene>
<dbReference type="Proteomes" id="UP000828390">
    <property type="component" value="Unassembled WGS sequence"/>
</dbReference>